<dbReference type="AlphaFoldDB" id="A0AAW9S615"/>
<evidence type="ECO:0000313" key="2">
    <source>
        <dbReference type="Proteomes" id="UP001403385"/>
    </source>
</evidence>
<accession>A0AAW9S615</accession>
<dbReference type="EMBL" id="JBDKWZ010000015">
    <property type="protein sequence ID" value="MEN7550615.1"/>
    <property type="molecule type" value="Genomic_DNA"/>
</dbReference>
<evidence type="ECO:0008006" key="3">
    <source>
        <dbReference type="Google" id="ProtNLM"/>
    </source>
</evidence>
<sequence length="69" mass="7998">MVEVFKTDVQEEKLAQKIISELLRHFPGCEINFDLEDCDKILRVETTKNIFSEVIATLTQQGIRCEILD</sequence>
<protein>
    <recommendedName>
        <fullName evidence="3">HMA domain-containing protein</fullName>
    </recommendedName>
</protein>
<dbReference type="Proteomes" id="UP001403385">
    <property type="component" value="Unassembled WGS sequence"/>
</dbReference>
<comment type="caution">
    <text evidence="1">The sequence shown here is derived from an EMBL/GenBank/DDBJ whole genome shotgun (WGS) entry which is preliminary data.</text>
</comment>
<gene>
    <name evidence="1" type="ORF">AAG747_22035</name>
</gene>
<proteinExistence type="predicted"/>
<evidence type="ECO:0000313" key="1">
    <source>
        <dbReference type="EMBL" id="MEN7550615.1"/>
    </source>
</evidence>
<keyword evidence="2" id="KW-1185">Reference proteome</keyword>
<organism evidence="1 2">
    <name type="scientific">Rapidithrix thailandica</name>
    <dbReference type="NCBI Taxonomy" id="413964"/>
    <lineage>
        <taxon>Bacteria</taxon>
        <taxon>Pseudomonadati</taxon>
        <taxon>Bacteroidota</taxon>
        <taxon>Cytophagia</taxon>
        <taxon>Cytophagales</taxon>
        <taxon>Flammeovirgaceae</taxon>
        <taxon>Rapidithrix</taxon>
    </lineage>
</organism>
<reference evidence="1 2" key="1">
    <citation type="submission" date="2024-04" db="EMBL/GenBank/DDBJ databases">
        <title>Novel genus in family Flammeovirgaceae.</title>
        <authorList>
            <person name="Nguyen T.H."/>
            <person name="Vuong T.Q."/>
            <person name="Le H."/>
            <person name="Kim S.-G."/>
        </authorList>
    </citation>
    <scope>NUCLEOTIDE SEQUENCE [LARGE SCALE GENOMIC DNA]</scope>
    <source>
        <strain evidence="1 2">JCM 23209</strain>
    </source>
</reference>
<name>A0AAW9S615_9BACT</name>